<accession>A0A101M203</accession>
<keyword evidence="1" id="KW-0496">Mitochondrion</keyword>
<dbReference type="AlphaFoldDB" id="A0A101M203"/>
<sequence>MGRFFTLCPLFGNQKWFTCHWVMGFVTEITPLTWRRLFSLDRIGSHQQSKGMGCSRFRIYCKSMLKRNNYVMHILHHL</sequence>
<evidence type="ECO:0000313" key="1">
    <source>
        <dbReference type="EMBL" id="KUM49425.1"/>
    </source>
</evidence>
<dbReference type="EMBL" id="LKAM01000003">
    <property type="protein sequence ID" value="KUM49425.1"/>
    <property type="molecule type" value="Genomic_DNA"/>
</dbReference>
<reference evidence="1" key="1">
    <citation type="journal article" date="2015" name="Genome Biol. Evol.">
        <title>Organellar Genomes of White Spruce (Picea glauca): Assembly and Annotation.</title>
        <authorList>
            <person name="Jackman S.D."/>
            <person name="Warren R.L."/>
            <person name="Gibb E.A."/>
            <person name="Vandervalk B.P."/>
            <person name="Mohamadi H."/>
            <person name="Chu J."/>
            <person name="Raymond A."/>
            <person name="Pleasance S."/>
            <person name="Coope R."/>
            <person name="Wildung M.R."/>
            <person name="Ritland C.E."/>
            <person name="Bousquet J."/>
            <person name="Jones S.J."/>
            <person name="Bohlmann J."/>
            <person name="Birol I."/>
        </authorList>
    </citation>
    <scope>NUCLEOTIDE SEQUENCE [LARGE SCALE GENOMIC DNA]</scope>
    <source>
        <tissue evidence="1">Flushing bud</tissue>
    </source>
</reference>
<gene>
    <name evidence="1" type="ORF">ABT39_MTgene3974</name>
</gene>
<organism evidence="1">
    <name type="scientific">Picea glauca</name>
    <name type="common">White spruce</name>
    <name type="synonym">Pinus glauca</name>
    <dbReference type="NCBI Taxonomy" id="3330"/>
    <lineage>
        <taxon>Eukaryota</taxon>
        <taxon>Viridiplantae</taxon>
        <taxon>Streptophyta</taxon>
        <taxon>Embryophyta</taxon>
        <taxon>Tracheophyta</taxon>
        <taxon>Spermatophyta</taxon>
        <taxon>Pinopsida</taxon>
        <taxon>Pinidae</taxon>
        <taxon>Conifers I</taxon>
        <taxon>Pinales</taxon>
        <taxon>Pinaceae</taxon>
        <taxon>Picea</taxon>
    </lineage>
</organism>
<protein>
    <submittedName>
        <fullName evidence="1">Uncharacterized protein</fullName>
    </submittedName>
</protein>
<geneLocation type="mitochondrion" evidence="1"/>
<proteinExistence type="predicted"/>
<comment type="caution">
    <text evidence="1">The sequence shown here is derived from an EMBL/GenBank/DDBJ whole genome shotgun (WGS) entry which is preliminary data.</text>
</comment>
<name>A0A101M203_PICGL</name>